<dbReference type="RefSeq" id="WP_230840903.1">
    <property type="nucleotide sequence ID" value="NZ_CP063845.1"/>
</dbReference>
<keyword evidence="4" id="KW-0410">Iron transport</keyword>
<evidence type="ECO:0000256" key="7">
    <source>
        <dbReference type="ARBA" id="ARBA00023004"/>
    </source>
</evidence>
<dbReference type="PANTHER" id="PTHR32552:SF68">
    <property type="entry name" value="FERRICHROME OUTER MEMBRANE TRANSPORTER_PHAGE RECEPTOR"/>
    <property type="match status" value="1"/>
</dbReference>
<dbReference type="InterPro" id="IPR036942">
    <property type="entry name" value="Beta-barrel_TonB_sf"/>
</dbReference>
<evidence type="ECO:0000256" key="2">
    <source>
        <dbReference type="ARBA" id="ARBA00022448"/>
    </source>
</evidence>
<keyword evidence="10" id="KW-0998">Cell outer membrane</keyword>
<organism evidence="11 12">
    <name type="scientific">Gloeobacter morelensis MG652769</name>
    <dbReference type="NCBI Taxonomy" id="2781736"/>
    <lineage>
        <taxon>Bacteria</taxon>
        <taxon>Bacillati</taxon>
        <taxon>Cyanobacteriota</taxon>
        <taxon>Cyanophyceae</taxon>
        <taxon>Gloeobacterales</taxon>
        <taxon>Gloeobacteraceae</taxon>
        <taxon>Gloeobacter</taxon>
        <taxon>Gloeobacter morelensis</taxon>
    </lineage>
</organism>
<evidence type="ECO:0000256" key="3">
    <source>
        <dbReference type="ARBA" id="ARBA00022452"/>
    </source>
</evidence>
<evidence type="ECO:0000256" key="8">
    <source>
        <dbReference type="ARBA" id="ARBA00023065"/>
    </source>
</evidence>
<name>A0ABY3PJM2_9CYAN</name>
<accession>A0ABY3PJM2</accession>
<protein>
    <submittedName>
        <fullName evidence="11">TonB-dependent receptor</fullName>
    </submittedName>
</protein>
<evidence type="ECO:0000256" key="9">
    <source>
        <dbReference type="ARBA" id="ARBA00023136"/>
    </source>
</evidence>
<keyword evidence="7" id="KW-0408">Iron</keyword>
<keyword evidence="8" id="KW-0406">Ion transport</keyword>
<dbReference type="Gene3D" id="2.40.170.20">
    <property type="entry name" value="TonB-dependent receptor, beta-barrel domain"/>
    <property type="match status" value="1"/>
</dbReference>
<dbReference type="SUPFAM" id="SSF56935">
    <property type="entry name" value="Porins"/>
    <property type="match status" value="1"/>
</dbReference>
<proteinExistence type="predicted"/>
<evidence type="ECO:0000256" key="6">
    <source>
        <dbReference type="ARBA" id="ARBA00022729"/>
    </source>
</evidence>
<evidence type="ECO:0000256" key="5">
    <source>
        <dbReference type="ARBA" id="ARBA00022692"/>
    </source>
</evidence>
<evidence type="ECO:0000256" key="1">
    <source>
        <dbReference type="ARBA" id="ARBA00004571"/>
    </source>
</evidence>
<comment type="subcellular location">
    <subcellularLocation>
        <location evidence="1">Cell outer membrane</location>
        <topology evidence="1">Multi-pass membrane protein</topology>
    </subcellularLocation>
</comment>
<keyword evidence="6" id="KW-0732">Signal</keyword>
<keyword evidence="2" id="KW-0813">Transport</keyword>
<evidence type="ECO:0000256" key="10">
    <source>
        <dbReference type="ARBA" id="ARBA00023237"/>
    </source>
</evidence>
<dbReference type="PANTHER" id="PTHR32552">
    <property type="entry name" value="FERRICHROME IRON RECEPTOR-RELATED"/>
    <property type="match status" value="1"/>
</dbReference>
<keyword evidence="3" id="KW-1134">Transmembrane beta strand</keyword>
<evidence type="ECO:0000313" key="12">
    <source>
        <dbReference type="Proteomes" id="UP001054846"/>
    </source>
</evidence>
<reference evidence="11 12" key="1">
    <citation type="journal article" date="2021" name="Genome Biol. Evol.">
        <title>Complete Genome Sequencing of a Novel Gloeobacter Species from a Waterfall Cave in Mexico.</title>
        <authorList>
            <person name="Saw J.H."/>
            <person name="Cardona T."/>
            <person name="Montejano G."/>
        </authorList>
    </citation>
    <scope>NUCLEOTIDE SEQUENCE [LARGE SCALE GENOMIC DNA]</scope>
    <source>
        <strain evidence="11">MG652769</strain>
    </source>
</reference>
<keyword evidence="11" id="KW-0675">Receptor</keyword>
<evidence type="ECO:0000256" key="4">
    <source>
        <dbReference type="ARBA" id="ARBA00022496"/>
    </source>
</evidence>
<dbReference type="InterPro" id="IPR039426">
    <property type="entry name" value="TonB-dep_rcpt-like"/>
</dbReference>
<keyword evidence="5" id="KW-0812">Transmembrane</keyword>
<keyword evidence="9" id="KW-0472">Membrane</keyword>
<dbReference type="Proteomes" id="UP001054846">
    <property type="component" value="Chromosome"/>
</dbReference>
<keyword evidence="12" id="KW-1185">Reference proteome</keyword>
<dbReference type="EMBL" id="CP063845">
    <property type="protein sequence ID" value="UFP93847.1"/>
    <property type="molecule type" value="Genomic_DNA"/>
</dbReference>
<gene>
    <name evidence="11" type="ORF">ISF26_19040</name>
</gene>
<evidence type="ECO:0000313" key="11">
    <source>
        <dbReference type="EMBL" id="UFP93847.1"/>
    </source>
</evidence>
<sequence length="77" mass="8605">MSHYNYVGERQGDLLNSFTLPGYLRTDASVFYEPGGMRLALNVRNLFDASYYDSGFSTIRVYPAAPLTVQGTLGLQF</sequence>